<evidence type="ECO:0000313" key="13">
    <source>
        <dbReference type="Proteomes" id="UP000397656"/>
    </source>
</evidence>
<keyword evidence="4" id="KW-1134">Transmembrane beta strand</keyword>
<keyword evidence="9" id="KW-0472">Membrane</keyword>
<evidence type="ECO:0000259" key="11">
    <source>
        <dbReference type="Pfam" id="PF13609"/>
    </source>
</evidence>
<evidence type="ECO:0000256" key="6">
    <source>
        <dbReference type="ARBA" id="ARBA00022729"/>
    </source>
</evidence>
<dbReference type="InterPro" id="IPR050298">
    <property type="entry name" value="Gram-neg_bact_OMP"/>
</dbReference>
<dbReference type="SUPFAM" id="SSF56935">
    <property type="entry name" value="Porins"/>
    <property type="match status" value="1"/>
</dbReference>
<comment type="subunit">
    <text evidence="2">Homotrimer.</text>
</comment>
<dbReference type="Gene3D" id="2.40.160.10">
    <property type="entry name" value="Porin"/>
    <property type="match status" value="1"/>
</dbReference>
<dbReference type="Proteomes" id="UP000397656">
    <property type="component" value="Plasmid pRK1-2"/>
</dbReference>
<evidence type="ECO:0000256" key="2">
    <source>
        <dbReference type="ARBA" id="ARBA00011233"/>
    </source>
</evidence>
<keyword evidence="7" id="KW-0406">Ion transport</keyword>
<keyword evidence="12" id="KW-0614">Plasmid</keyword>
<dbReference type="InterPro" id="IPR033900">
    <property type="entry name" value="Gram_neg_porin_domain"/>
</dbReference>
<evidence type="ECO:0000256" key="4">
    <source>
        <dbReference type="ARBA" id="ARBA00022452"/>
    </source>
</evidence>
<dbReference type="GO" id="GO:0015288">
    <property type="term" value="F:porin activity"/>
    <property type="evidence" value="ECO:0007669"/>
    <property type="project" value="UniProtKB-KW"/>
</dbReference>
<keyword evidence="10" id="KW-0998">Cell outer membrane</keyword>
<comment type="subcellular location">
    <subcellularLocation>
        <location evidence="1">Cell outer membrane</location>
        <topology evidence="1">Multi-pass membrane protein</topology>
    </subcellularLocation>
</comment>
<dbReference type="InterPro" id="IPR002299">
    <property type="entry name" value="Porin_Neis"/>
</dbReference>
<accession>A0A7M2HC09</accession>
<geneLocation type="plasmid" evidence="12 13">
    <name>pRK1-2</name>
</geneLocation>
<gene>
    <name evidence="12" type="ORF">F7R26_038225</name>
</gene>
<keyword evidence="6" id="KW-0732">Signal</keyword>
<dbReference type="InterPro" id="IPR023614">
    <property type="entry name" value="Porin_dom_sf"/>
</dbReference>
<dbReference type="GO" id="GO:0006811">
    <property type="term" value="P:monoatomic ion transport"/>
    <property type="evidence" value="ECO:0007669"/>
    <property type="project" value="UniProtKB-KW"/>
</dbReference>
<dbReference type="PANTHER" id="PTHR34501">
    <property type="entry name" value="PROTEIN YDDL-RELATED"/>
    <property type="match status" value="1"/>
</dbReference>
<keyword evidence="3" id="KW-0813">Transport</keyword>
<reference evidence="12 13" key="1">
    <citation type="submission" date="2020-10" db="EMBL/GenBank/DDBJ databases">
        <title>Complete genome sequence of Cupriavidus basilensis CCUG 49340T.</title>
        <authorList>
            <person name="Salva-Serra F."/>
            <person name="Donoso R.A."/>
            <person name="Cho K.H."/>
            <person name="Yoo J.A."/>
            <person name="Lee K."/>
            <person name="Yoon S.-H."/>
            <person name="Perez-Pantoja D."/>
            <person name="Moore E.R.B."/>
        </authorList>
    </citation>
    <scope>NUCLEOTIDE SEQUENCE [LARGE SCALE GENOMIC DNA]</scope>
    <source>
        <strain evidence="13">CCUG 49340</strain>
        <plasmid evidence="12 13">pRK1-2</plasmid>
    </source>
</reference>
<evidence type="ECO:0000256" key="9">
    <source>
        <dbReference type="ARBA" id="ARBA00023136"/>
    </source>
</evidence>
<feature type="domain" description="Porin" evidence="11">
    <location>
        <begin position="2"/>
        <end position="364"/>
    </location>
</feature>
<name>A0A7M2HC09_9BURK</name>
<dbReference type="PANTHER" id="PTHR34501:SF9">
    <property type="entry name" value="MAJOR OUTER MEMBRANE PROTEIN P.IA"/>
    <property type="match status" value="1"/>
</dbReference>
<evidence type="ECO:0000256" key="3">
    <source>
        <dbReference type="ARBA" id="ARBA00022448"/>
    </source>
</evidence>
<evidence type="ECO:0000256" key="8">
    <source>
        <dbReference type="ARBA" id="ARBA00023114"/>
    </source>
</evidence>
<dbReference type="PRINTS" id="PR00184">
    <property type="entry name" value="NEISSPPORIN"/>
</dbReference>
<organism evidence="12 13">
    <name type="scientific">Cupriavidus basilensis</name>
    <dbReference type="NCBI Taxonomy" id="68895"/>
    <lineage>
        <taxon>Bacteria</taxon>
        <taxon>Pseudomonadati</taxon>
        <taxon>Pseudomonadota</taxon>
        <taxon>Betaproteobacteria</taxon>
        <taxon>Burkholderiales</taxon>
        <taxon>Burkholderiaceae</taxon>
        <taxon>Cupriavidus</taxon>
    </lineage>
</organism>
<evidence type="ECO:0000256" key="7">
    <source>
        <dbReference type="ARBA" id="ARBA00023065"/>
    </source>
</evidence>
<dbReference type="GO" id="GO:0009279">
    <property type="term" value="C:cell outer membrane"/>
    <property type="evidence" value="ECO:0007669"/>
    <property type="project" value="UniProtKB-SubCell"/>
</dbReference>
<dbReference type="GO" id="GO:0046930">
    <property type="term" value="C:pore complex"/>
    <property type="evidence" value="ECO:0007669"/>
    <property type="project" value="UniProtKB-KW"/>
</dbReference>
<sequence length="400" mass="41578">MAAQANAQSSVTLYGVIDGTIDYMRANSANKAGGNVPGVVREDSNSSLWGLRGKEDLGRGLSAIFQIEYGFNVDTGSGPSARDQFIGLSSDVAGTIQLGNITTPMRGLGGKTNFIPGSTSIANNIGIMTTLNGSQTNLNARLANSIMYTTPVYGSFSAQAVISPGEGSQAPTNSSLDNKTTPVGPNLQGMYAYGFGAQYAQNRLYAAYAYESRRGQALLGAGSGLSGAASAGMGVAAAGYSNDWEHRVAVRYEASLISAGSTSFALGWDRLGSTGTFGAGKAAGNGETYRDSYSVSVMQKVGVQEFILNYAFARPLHCSGAAISGQCSAAQASHTGAQQLVFAYHYWLSPRTMLQAYVSRIHNSSFGTYDYDVNPVTTAVANRAPGASPIGGGIGIRHSF</sequence>
<dbReference type="CDD" id="cd00342">
    <property type="entry name" value="gram_neg_porins"/>
    <property type="match status" value="1"/>
</dbReference>
<evidence type="ECO:0000256" key="5">
    <source>
        <dbReference type="ARBA" id="ARBA00022692"/>
    </source>
</evidence>
<evidence type="ECO:0000256" key="10">
    <source>
        <dbReference type="ARBA" id="ARBA00023237"/>
    </source>
</evidence>
<protein>
    <submittedName>
        <fullName evidence="12">Porin</fullName>
    </submittedName>
</protein>
<evidence type="ECO:0000313" key="12">
    <source>
        <dbReference type="EMBL" id="QOT82117.1"/>
    </source>
</evidence>
<dbReference type="Pfam" id="PF13609">
    <property type="entry name" value="Porin_4"/>
    <property type="match status" value="1"/>
</dbReference>
<proteinExistence type="predicted"/>
<keyword evidence="5" id="KW-0812">Transmembrane</keyword>
<dbReference type="EMBL" id="CP062806">
    <property type="protein sequence ID" value="QOT82117.1"/>
    <property type="molecule type" value="Genomic_DNA"/>
</dbReference>
<evidence type="ECO:0000256" key="1">
    <source>
        <dbReference type="ARBA" id="ARBA00004571"/>
    </source>
</evidence>
<keyword evidence="8" id="KW-0626">Porin</keyword>
<dbReference type="AlphaFoldDB" id="A0A7M2HC09"/>